<dbReference type="EMBL" id="CAJOBA010009035">
    <property type="protein sequence ID" value="CAF3842226.1"/>
    <property type="molecule type" value="Genomic_DNA"/>
</dbReference>
<evidence type="ECO:0000313" key="5">
    <source>
        <dbReference type="EMBL" id="CAF1078864.1"/>
    </source>
</evidence>
<dbReference type="InterPro" id="IPR001258">
    <property type="entry name" value="NHL_repeat"/>
</dbReference>
<dbReference type="AlphaFoldDB" id="A0A814QYY6"/>
<evidence type="ECO:0000256" key="3">
    <source>
        <dbReference type="ARBA" id="ARBA00023180"/>
    </source>
</evidence>
<keyword evidence="2" id="KW-0677">Repeat</keyword>
<accession>A0A814QYY6</accession>
<dbReference type="PROSITE" id="PS51125">
    <property type="entry name" value="NHL"/>
    <property type="match status" value="1"/>
</dbReference>
<sequence>MDFSYLGLAFLRYPRGIFLDRNNTLYVADSDNNRIVPWKEGATTEVFIAPVINPVAIYVDYERVIYVSDQTAVLKYNRSASDDMWVLVAGNWVLGSAANQLYYPTSIYIDEQNQNLYVADLQNHRIVMFLMNSSVTSGIVIAGISSTSGNGSIHLNAPNGLFVDQVHNFLKTTTTQRRWITTPFSSTRFSTTNQPLMTQQNLPIQLNYTIALSTDISLLVIPSASYPNIAALIMGSLINIYNQTTVVIWEAYIVQNGDIYYLYVNATLQLPFLCPSESSCQNSIQTALEETPLTTLTLSTENGQVIDILVEKPTMQGLKPSLLHGKCNRIDVIVGLVLATLSLHVYINALPPV</sequence>
<dbReference type="Proteomes" id="UP000677228">
    <property type="component" value="Unassembled WGS sequence"/>
</dbReference>
<dbReference type="EMBL" id="CAJOBC010006197">
    <property type="protein sequence ID" value="CAF3890549.1"/>
    <property type="molecule type" value="Genomic_DNA"/>
</dbReference>
<dbReference type="PANTHER" id="PTHR10680:SF14">
    <property type="entry name" value="PEPTIDYL-GLYCINE ALPHA-AMIDATING MONOOXYGENASE"/>
    <property type="match status" value="1"/>
</dbReference>
<dbReference type="Proteomes" id="UP000681722">
    <property type="component" value="Unassembled WGS sequence"/>
</dbReference>
<evidence type="ECO:0008006" key="10">
    <source>
        <dbReference type="Google" id="ProtNLM"/>
    </source>
</evidence>
<dbReference type="Proteomes" id="UP000682733">
    <property type="component" value="Unassembled WGS sequence"/>
</dbReference>
<evidence type="ECO:0000256" key="4">
    <source>
        <dbReference type="PROSITE-ProRule" id="PRU00504"/>
    </source>
</evidence>
<dbReference type="Pfam" id="PF01436">
    <property type="entry name" value="NHL"/>
    <property type="match status" value="2"/>
</dbReference>
<evidence type="ECO:0000313" key="7">
    <source>
        <dbReference type="EMBL" id="CAF3842226.1"/>
    </source>
</evidence>
<organism evidence="6 9">
    <name type="scientific">Didymodactylos carnosus</name>
    <dbReference type="NCBI Taxonomy" id="1234261"/>
    <lineage>
        <taxon>Eukaryota</taxon>
        <taxon>Metazoa</taxon>
        <taxon>Spiralia</taxon>
        <taxon>Gnathifera</taxon>
        <taxon>Rotifera</taxon>
        <taxon>Eurotatoria</taxon>
        <taxon>Bdelloidea</taxon>
        <taxon>Philodinida</taxon>
        <taxon>Philodinidae</taxon>
        <taxon>Didymodactylos</taxon>
    </lineage>
</organism>
<gene>
    <name evidence="6" type="ORF">GPM918_LOCUS19987</name>
    <name evidence="5" type="ORF">OVA965_LOCUS18262</name>
    <name evidence="8" type="ORF">SRO942_LOCUS19985</name>
    <name evidence="7" type="ORF">TMI583_LOCUS18274</name>
</gene>
<dbReference type="PANTHER" id="PTHR10680">
    <property type="entry name" value="PEPTIDYL-GLYCINE ALPHA-AMIDATING MONOOXYGENASE"/>
    <property type="match status" value="1"/>
</dbReference>
<dbReference type="Proteomes" id="UP000663829">
    <property type="component" value="Unassembled WGS sequence"/>
</dbReference>
<dbReference type="SUPFAM" id="SSF101898">
    <property type="entry name" value="NHL repeat"/>
    <property type="match status" value="1"/>
</dbReference>
<keyword evidence="9" id="KW-1185">Reference proteome</keyword>
<dbReference type="EMBL" id="CAJNOQ010006196">
    <property type="protein sequence ID" value="CAF1126983.1"/>
    <property type="molecule type" value="Genomic_DNA"/>
</dbReference>
<name>A0A814QYY6_9BILA</name>
<evidence type="ECO:0000256" key="2">
    <source>
        <dbReference type="ARBA" id="ARBA00022737"/>
    </source>
</evidence>
<keyword evidence="3" id="KW-0325">Glycoprotein</keyword>
<evidence type="ECO:0000313" key="8">
    <source>
        <dbReference type="EMBL" id="CAF3890549.1"/>
    </source>
</evidence>
<evidence type="ECO:0000313" key="6">
    <source>
        <dbReference type="EMBL" id="CAF1126983.1"/>
    </source>
</evidence>
<dbReference type="Gene3D" id="2.120.10.30">
    <property type="entry name" value="TolB, C-terminal domain"/>
    <property type="match status" value="1"/>
</dbReference>
<evidence type="ECO:0000313" key="9">
    <source>
        <dbReference type="Proteomes" id="UP000663829"/>
    </source>
</evidence>
<evidence type="ECO:0000256" key="1">
    <source>
        <dbReference type="ARBA" id="ARBA00022729"/>
    </source>
</evidence>
<reference evidence="6" key="1">
    <citation type="submission" date="2021-02" db="EMBL/GenBank/DDBJ databases">
        <authorList>
            <person name="Nowell W R."/>
        </authorList>
    </citation>
    <scope>NUCLEOTIDE SEQUENCE</scope>
</reference>
<keyword evidence="1" id="KW-0732">Signal</keyword>
<dbReference type="EMBL" id="CAJNOK010009019">
    <property type="protein sequence ID" value="CAF1078864.1"/>
    <property type="molecule type" value="Genomic_DNA"/>
</dbReference>
<protein>
    <recommendedName>
        <fullName evidence="10">NHL repeat-containing protein</fullName>
    </recommendedName>
</protein>
<dbReference type="InterPro" id="IPR011042">
    <property type="entry name" value="6-blade_b-propeller_TolB-like"/>
</dbReference>
<comment type="caution">
    <text evidence="6">The sequence shown here is derived from an EMBL/GenBank/DDBJ whole genome shotgun (WGS) entry which is preliminary data.</text>
</comment>
<feature type="repeat" description="NHL" evidence="4">
    <location>
        <begin position="93"/>
        <end position="132"/>
    </location>
</feature>
<proteinExistence type="predicted"/>
<dbReference type="OrthoDB" id="654191at2759"/>